<dbReference type="PRINTS" id="PR00106">
    <property type="entry name" value="DNAPOLB"/>
</dbReference>
<evidence type="ECO:0000256" key="8">
    <source>
        <dbReference type="SAM" id="MobiDB-lite"/>
    </source>
</evidence>
<feature type="domain" description="DNA-directed DNA polymerase family B multifunctional" evidence="9">
    <location>
        <begin position="1290"/>
        <end position="1752"/>
    </location>
</feature>
<dbReference type="SMART" id="SM00486">
    <property type="entry name" value="POLBc"/>
    <property type="match status" value="1"/>
</dbReference>
<dbReference type="Gene3D" id="3.30.342.10">
    <property type="entry name" value="DNA Polymerase, chain B, domain 1"/>
    <property type="match status" value="1"/>
</dbReference>
<proteinExistence type="inferred from homology"/>
<dbReference type="PANTHER" id="PTHR45812:SF1">
    <property type="entry name" value="DNA POLYMERASE ZETA CATALYTIC SUBUNIT"/>
    <property type="match status" value="1"/>
</dbReference>
<dbReference type="InterPro" id="IPR036397">
    <property type="entry name" value="RNaseH_sf"/>
</dbReference>
<dbReference type="InterPro" id="IPR006134">
    <property type="entry name" value="DNA-dir_DNA_pol_B_multi_dom"/>
</dbReference>
<dbReference type="EC" id="2.7.7.7" evidence="2"/>
<dbReference type="Proteomes" id="UP001281761">
    <property type="component" value="Unassembled WGS sequence"/>
</dbReference>
<dbReference type="GO" id="GO:0003887">
    <property type="term" value="F:DNA-directed DNA polymerase activity"/>
    <property type="evidence" value="ECO:0007669"/>
    <property type="project" value="UniProtKB-EC"/>
</dbReference>
<dbReference type="InterPro" id="IPR023211">
    <property type="entry name" value="DNA_pol_palm_dom_sf"/>
</dbReference>
<gene>
    <name evidence="11" type="ORF">BLNAU_8875</name>
</gene>
<evidence type="ECO:0000256" key="2">
    <source>
        <dbReference type="ARBA" id="ARBA00012417"/>
    </source>
</evidence>
<dbReference type="Gene3D" id="1.10.132.60">
    <property type="entry name" value="DNA polymerase family B, C-terminal domain"/>
    <property type="match status" value="1"/>
</dbReference>
<dbReference type="EMBL" id="JARBJD010000059">
    <property type="protein sequence ID" value="KAK2956095.1"/>
    <property type="molecule type" value="Genomic_DNA"/>
</dbReference>
<feature type="domain" description="DNA polymerase delta/zeta catalytic subunit N-terminal" evidence="10">
    <location>
        <begin position="177"/>
        <end position="216"/>
    </location>
</feature>
<dbReference type="SUPFAM" id="SSF53098">
    <property type="entry name" value="Ribonuclease H-like"/>
    <property type="match status" value="1"/>
</dbReference>
<evidence type="ECO:0000313" key="11">
    <source>
        <dbReference type="EMBL" id="KAK2956095.1"/>
    </source>
</evidence>
<dbReference type="Pfam" id="PF24055">
    <property type="entry name" value="POL3_N"/>
    <property type="match status" value="1"/>
</dbReference>
<organism evidence="11 12">
    <name type="scientific">Blattamonas nauphoetae</name>
    <dbReference type="NCBI Taxonomy" id="2049346"/>
    <lineage>
        <taxon>Eukaryota</taxon>
        <taxon>Metamonada</taxon>
        <taxon>Preaxostyla</taxon>
        <taxon>Oxymonadida</taxon>
        <taxon>Blattamonas</taxon>
    </lineage>
</organism>
<name>A0ABQ9XX89_9EUKA</name>
<dbReference type="PANTHER" id="PTHR45812">
    <property type="entry name" value="DNA POLYMERASE ZETA CATALYTIC SUBUNIT"/>
    <property type="match status" value="1"/>
</dbReference>
<dbReference type="InterPro" id="IPR030559">
    <property type="entry name" value="PolZ_Rev3"/>
</dbReference>
<evidence type="ECO:0000256" key="3">
    <source>
        <dbReference type="ARBA" id="ARBA00022679"/>
    </source>
</evidence>
<keyword evidence="12" id="KW-1185">Reference proteome</keyword>
<keyword evidence="4 11" id="KW-0548">Nucleotidyltransferase</keyword>
<accession>A0ABQ9XX89</accession>
<dbReference type="InterPro" id="IPR006172">
    <property type="entry name" value="DNA-dir_DNA_pol_B"/>
</dbReference>
<dbReference type="Gene3D" id="3.90.1600.10">
    <property type="entry name" value="Palm domain of DNA polymerase"/>
    <property type="match status" value="1"/>
</dbReference>
<evidence type="ECO:0000259" key="10">
    <source>
        <dbReference type="Pfam" id="PF24055"/>
    </source>
</evidence>
<feature type="region of interest" description="Disordered" evidence="8">
    <location>
        <begin position="530"/>
        <end position="553"/>
    </location>
</feature>
<keyword evidence="3 11" id="KW-0808">Transferase</keyword>
<feature type="region of interest" description="Disordered" evidence="8">
    <location>
        <begin position="655"/>
        <end position="697"/>
    </location>
</feature>
<feature type="compositionally biased region" description="Acidic residues" evidence="8">
    <location>
        <begin position="886"/>
        <end position="899"/>
    </location>
</feature>
<evidence type="ECO:0000259" key="9">
    <source>
        <dbReference type="Pfam" id="PF00136"/>
    </source>
</evidence>
<evidence type="ECO:0000256" key="7">
    <source>
        <dbReference type="ARBA" id="ARBA00049244"/>
    </source>
</evidence>
<feature type="region of interest" description="Disordered" evidence="8">
    <location>
        <begin position="613"/>
        <end position="639"/>
    </location>
</feature>
<reference evidence="11 12" key="1">
    <citation type="journal article" date="2022" name="bioRxiv">
        <title>Genomics of Preaxostyla Flagellates Illuminates Evolutionary Transitions and the Path Towards Mitochondrial Loss.</title>
        <authorList>
            <person name="Novak L.V.F."/>
            <person name="Treitli S.C."/>
            <person name="Pyrih J."/>
            <person name="Halakuc P."/>
            <person name="Pipaliya S.V."/>
            <person name="Vacek V."/>
            <person name="Brzon O."/>
            <person name="Soukal P."/>
            <person name="Eme L."/>
            <person name="Dacks J.B."/>
            <person name="Karnkowska A."/>
            <person name="Elias M."/>
            <person name="Hampl V."/>
        </authorList>
    </citation>
    <scope>NUCLEOTIDE SEQUENCE [LARGE SCALE GENOMIC DNA]</scope>
    <source>
        <strain evidence="11">NAU3</strain>
        <tissue evidence="11">Gut</tissue>
    </source>
</reference>
<evidence type="ECO:0000256" key="4">
    <source>
        <dbReference type="ARBA" id="ARBA00022695"/>
    </source>
</evidence>
<dbReference type="InterPro" id="IPR042087">
    <property type="entry name" value="DNA_pol_B_thumb"/>
</dbReference>
<comment type="caution">
    <text evidence="11">The sequence shown here is derived from an EMBL/GenBank/DDBJ whole genome shotgun (WGS) entry which is preliminary data.</text>
</comment>
<evidence type="ECO:0000256" key="5">
    <source>
        <dbReference type="ARBA" id="ARBA00022723"/>
    </source>
</evidence>
<feature type="compositionally biased region" description="Polar residues" evidence="8">
    <location>
        <begin position="617"/>
        <end position="636"/>
    </location>
</feature>
<evidence type="ECO:0000256" key="1">
    <source>
        <dbReference type="ARBA" id="ARBA00005755"/>
    </source>
</evidence>
<keyword evidence="5" id="KW-0479">Metal-binding</keyword>
<feature type="region of interest" description="Disordered" evidence="8">
    <location>
        <begin position="871"/>
        <end position="900"/>
    </location>
</feature>
<feature type="region of interest" description="Disordered" evidence="8">
    <location>
        <begin position="388"/>
        <end position="416"/>
    </location>
</feature>
<dbReference type="InterPro" id="IPR056435">
    <property type="entry name" value="DPOD/Z_N"/>
</dbReference>
<dbReference type="InterPro" id="IPR043502">
    <property type="entry name" value="DNA/RNA_pol_sf"/>
</dbReference>
<protein>
    <recommendedName>
        <fullName evidence="2">DNA-directed DNA polymerase</fullName>
        <ecNumber evidence="2">2.7.7.7</ecNumber>
    </recommendedName>
</protein>
<evidence type="ECO:0000256" key="6">
    <source>
        <dbReference type="ARBA" id="ARBA00022932"/>
    </source>
</evidence>
<evidence type="ECO:0000313" key="12">
    <source>
        <dbReference type="Proteomes" id="UP001281761"/>
    </source>
</evidence>
<dbReference type="Gene3D" id="1.10.287.690">
    <property type="entry name" value="Helix hairpin bin"/>
    <property type="match status" value="1"/>
</dbReference>
<keyword evidence="6" id="KW-0239">DNA-directed DNA polymerase</keyword>
<dbReference type="Pfam" id="PF00136">
    <property type="entry name" value="DNA_pol_B"/>
    <property type="match status" value="1"/>
</dbReference>
<dbReference type="InterPro" id="IPR017964">
    <property type="entry name" value="DNA-dir_DNA_pol_B_CS"/>
</dbReference>
<feature type="compositionally biased region" description="Low complexity" evidence="8">
    <location>
        <begin position="669"/>
        <end position="681"/>
    </location>
</feature>
<dbReference type="PROSITE" id="PS00116">
    <property type="entry name" value="DNA_POLYMERASE_B"/>
    <property type="match status" value="1"/>
</dbReference>
<comment type="catalytic activity">
    <reaction evidence="7">
        <text>DNA(n) + a 2'-deoxyribonucleoside 5'-triphosphate = DNA(n+1) + diphosphate</text>
        <dbReference type="Rhea" id="RHEA:22508"/>
        <dbReference type="Rhea" id="RHEA-COMP:17339"/>
        <dbReference type="Rhea" id="RHEA-COMP:17340"/>
        <dbReference type="ChEBI" id="CHEBI:33019"/>
        <dbReference type="ChEBI" id="CHEBI:61560"/>
        <dbReference type="ChEBI" id="CHEBI:173112"/>
        <dbReference type="EC" id="2.7.7.7"/>
    </reaction>
</comment>
<dbReference type="Gene3D" id="3.30.420.10">
    <property type="entry name" value="Ribonuclease H-like superfamily/Ribonuclease H"/>
    <property type="match status" value="1"/>
</dbReference>
<dbReference type="InterPro" id="IPR012337">
    <property type="entry name" value="RNaseH-like_sf"/>
</dbReference>
<sequence length="2012" mass="225923">MALKPSRREHLYLRVFHIELILSPVSPGYDEEFSYLLTEHLKYAPVFRIFGTSPQGAPICCSVHGFYPYILVPFSLPDTEYFDHQNSLRNIVSFLNGFLLKMVQKTKDSSDTITFYPTKPVIHSPFGKFAHSNSYVHLSPNPSDPPIPPRPILANSHVRLPFLHKESEFITADEKLKATNNRGPWVIHAEFTKGIPFYGYHNEERLFVKLYFCDHSAIKSVVHIIRLHKELFGATNSMPNESHLVPEMQFLIDNNIAGMGILHASSFTVRQPCSASFQHFPQNTIPRQTSGRCTDVDIHVRNIINTHKITRTPLTAESMHTTNYVGTLRTMQKDDEKLRIKIGLPRYEKNPEMERHPVPILFPLEMDGLKQEYGEKMALLEVINAGGFDGKRRKNEDESPAASQEPIDGNDDFQSIFNQASPHLSRALDMTATPNPSQRLSQPTLKKPFKKLELVFGNTEDEVVAEFLRSVKNAQALSVPTEQQKEADKRKSVKQRFENAKQSKMLQYQNQFSPPTTPAISNTQYSAVNTPIRSPFPSQSFEPSARSTVNSQRHSFAFSQQSSQVLSPNDKAVLSKTRKRYTHVGEEQKRQISEENELFSQIINLLNEELQEHERSPLNTQNEQDPESESSLSVGNDESIDQIESESQALLVSTDIQRPSTPPSPDPPHSSVILSSSSAPSSEEDLSPTAKHRPTPRRFKRWLRSHINNSQAFVNGRISLTRQNRSSFHRHTDDVILISDSDSPPQSLSPPSPTISNDFQSISVPLQQPSTPFSNQKYPLLVLPKHVVQSLQAINNQQLKYPFLAQPRRRWDVMKRRWAEGDEMNGTSDVNEDTDTSVRTFVRNQLTLYAEQTKTVPDAMEGSQYQIDEVASVDESEASDVIRVESDEDDEDESNSEEESLLHTQVIHFTSPLTQHRPPLQETTQLPILSGEIRTPSSALPRKHSSALLPSFAAASLSASSTQTESQALAKASNGKENVRVMTISVVVPTPNERSPVPSTDPAVAVTWIVGTDDSREIEEKGVLYIIPNSNQSIDPFEPEAQVDNISFYQQSPVDWERYNMLGRDISTLYATRSETQEPAPLAFSVSTELDFYFALGFIIREMVDPDLIVSWTLCGEGCGCSSSGDPCFTSGIKFLVSRAVYLKIPFRILINRAPSSTDALSAVYACSPKEKTPSGQHKLNQYLSKTEVIGYKEIVGRVVFACWRFMKNQRNLRSYTLSSASSALFNQTLPTLPGPVVTSLYFSTGEFNRLPSLFEVLSHSYRCCELIRAVCCEMRMIGSTSEFARVIGIPFQTVHSRGSQFRVESLLFRLAKPHNFVLPSPSYSDVMRQSLPESPPLILQPISGVRKGPVAVLDFQSLYPSIIIAYNYCFTTCMGRAYTPLRPRQLGVTTLSVADDYFDGVHVNVSPTGLAFVDKSERIGALPVLLNELLQFRVLMKNTMKFTDSPQLAQLYRSRQMAIKYICNVTYGYLGAGYTGRMPCVEIADCVVETGRETLDRAIRFVEKEEGLPVVYGDTDSIFIEFPEGTSIQEVWRRGTEIARRVTQMNPWPMELLMEKVYSPALLVTMKRYCGFVYTSPNQTVPVFESKGLETIRRDQSEATVEVMSRAVVNLLKGEALSNIKTRLVSDLLRIALRITPLHQFIFRKETRQVYRRPASLPPAAAVTTATPWWRTSRGERVGYVVAHPFGEGPVRKTRALPNRPAQLLSKSVQNKRRLSDMSVPPRYLVENPLLRVNVEYYINNQILPPLNRIFCLVGVDVRVWWREKQIKAANAERKKMIQSIFSIQPVVAETRILNPTRVFWLKLTPTELTQASPSFINGSYSTKHAFGIGLGRGNAAITSIFSHTPCACCGKRGVVPYPPFSSKSTHTPLLCVDCAQTEPAPTNHSQPATSRLAAYSLFEQKRIAEARVMRDHQYCAQCYSKWAGNPSFVAASSKIVVHIPNLRMSNKSVVPSSTASQPDLCSCYGTPCNCSGIPCCLEECPHFYSRHSTTHSLSLVNINFNAFGLSADPA</sequence>
<dbReference type="SUPFAM" id="SSF56672">
    <property type="entry name" value="DNA/RNA polymerases"/>
    <property type="match status" value="1"/>
</dbReference>
<comment type="similarity">
    <text evidence="1">Belongs to the DNA polymerase type-B family.</text>
</comment>